<dbReference type="PANTHER" id="PTHR43649:SF31">
    <property type="entry name" value="SN-GLYCEROL-3-PHOSPHATE-BINDING PERIPLASMIC PROTEIN UGPB"/>
    <property type="match status" value="1"/>
</dbReference>
<dbReference type="KEGG" id="rub:GBA63_17030"/>
<dbReference type="Proteomes" id="UP000501452">
    <property type="component" value="Chromosome"/>
</dbReference>
<evidence type="ECO:0000313" key="5">
    <source>
        <dbReference type="EMBL" id="QIN84159.1"/>
    </source>
</evidence>
<dbReference type="Gene3D" id="3.40.190.10">
    <property type="entry name" value="Periplasmic binding protein-like II"/>
    <property type="match status" value="1"/>
</dbReference>
<gene>
    <name evidence="5" type="ORF">GBA63_17030</name>
</gene>
<dbReference type="InterPro" id="IPR006311">
    <property type="entry name" value="TAT_signal"/>
</dbReference>
<evidence type="ECO:0000256" key="3">
    <source>
        <dbReference type="ARBA" id="ARBA00022448"/>
    </source>
</evidence>
<dbReference type="SUPFAM" id="SSF53850">
    <property type="entry name" value="Periplasmic binding protein-like II"/>
    <property type="match status" value="1"/>
</dbReference>
<dbReference type="RefSeq" id="WP_166178069.1">
    <property type="nucleotide sequence ID" value="NZ_CP045119.1"/>
</dbReference>
<organism evidence="5 6">
    <name type="scientific">Rubrobacter tropicus</name>
    <dbReference type="NCBI Taxonomy" id="2653851"/>
    <lineage>
        <taxon>Bacteria</taxon>
        <taxon>Bacillati</taxon>
        <taxon>Actinomycetota</taxon>
        <taxon>Rubrobacteria</taxon>
        <taxon>Rubrobacterales</taxon>
        <taxon>Rubrobacteraceae</taxon>
        <taxon>Rubrobacter</taxon>
    </lineage>
</organism>
<dbReference type="Pfam" id="PF01547">
    <property type="entry name" value="SBP_bac_1"/>
    <property type="match status" value="1"/>
</dbReference>
<proteinExistence type="inferred from homology"/>
<sequence>MIAGRRFGGRKMNRRDFLRVGGAGLAGMSLLGAAACGGGGEASGDLRWSMWSAAPEETAVWKDLAKDVNRANPEITLKLETTTFEDYWNKLSTQLASENEADVVAMQSLRMPGFAARSALQPLQPFIDDDPGFDVEDFFKPIRDGLSSDGEIYAFGYDIGPIMLYYNKTLFDEAGVPTPSPTEPMSWDEFRQAATELTGGDRYGFVMQPIFDSTVPWLWSGGGDYMNAGQTECTLDSAESIEAIEFVVSMFTEDKIAAPITDLANPNFGVEEFYGGNIGMHVDGPWQFVNIGANSDFEWGIAPIPSGPAGSVTWAAGSGFGISNNTENPEAAWEALKTLTSTASLKKTAKAGRGYPARESAVPAFENPEAPPPNEDLVEAILNGEIGEARAFETTTTWQETTVMLTRDFNPVFLGKQSVQETIDKVKPQFDKLLQEHQEILDR</sequence>
<dbReference type="EMBL" id="CP045119">
    <property type="protein sequence ID" value="QIN84159.1"/>
    <property type="molecule type" value="Genomic_DNA"/>
</dbReference>
<dbReference type="GO" id="GO:0030313">
    <property type="term" value="C:cell envelope"/>
    <property type="evidence" value="ECO:0007669"/>
    <property type="project" value="UniProtKB-SubCell"/>
</dbReference>
<dbReference type="AlphaFoldDB" id="A0A6G8QCF1"/>
<name>A0A6G8QCF1_9ACTN</name>
<dbReference type="InterPro" id="IPR050490">
    <property type="entry name" value="Bact_solute-bd_prot1"/>
</dbReference>
<dbReference type="CDD" id="cd13585">
    <property type="entry name" value="PBP2_TMBP_like"/>
    <property type="match status" value="1"/>
</dbReference>
<keyword evidence="3" id="KW-0813">Transport</keyword>
<protein>
    <submittedName>
        <fullName evidence="5">Extracellular solute-binding protein</fullName>
    </submittedName>
</protein>
<dbReference type="PANTHER" id="PTHR43649">
    <property type="entry name" value="ARABINOSE-BINDING PROTEIN-RELATED"/>
    <property type="match status" value="1"/>
</dbReference>
<comment type="similarity">
    <text evidence="2">Belongs to the bacterial solute-binding protein 1 family.</text>
</comment>
<evidence type="ECO:0000256" key="1">
    <source>
        <dbReference type="ARBA" id="ARBA00004196"/>
    </source>
</evidence>
<reference evidence="5 6" key="1">
    <citation type="submission" date="2019-10" db="EMBL/GenBank/DDBJ databases">
        <title>Rubrobacter sp nov SCSIO 52090 isolated from a deep-sea sediment in the South China Sea.</title>
        <authorList>
            <person name="Chen R.W."/>
        </authorList>
    </citation>
    <scope>NUCLEOTIDE SEQUENCE [LARGE SCALE GENOMIC DNA]</scope>
    <source>
        <strain evidence="5 6">SCSIO 52909</strain>
    </source>
</reference>
<dbReference type="InterPro" id="IPR006059">
    <property type="entry name" value="SBP"/>
</dbReference>
<accession>A0A6G8QCF1</accession>
<keyword evidence="4" id="KW-0732">Signal</keyword>
<evidence type="ECO:0000256" key="2">
    <source>
        <dbReference type="ARBA" id="ARBA00008520"/>
    </source>
</evidence>
<dbReference type="PROSITE" id="PS51318">
    <property type="entry name" value="TAT"/>
    <property type="match status" value="1"/>
</dbReference>
<evidence type="ECO:0000313" key="6">
    <source>
        <dbReference type="Proteomes" id="UP000501452"/>
    </source>
</evidence>
<keyword evidence="6" id="KW-1185">Reference proteome</keyword>
<evidence type="ECO:0000256" key="4">
    <source>
        <dbReference type="ARBA" id="ARBA00022729"/>
    </source>
</evidence>
<comment type="subcellular location">
    <subcellularLocation>
        <location evidence="1">Cell envelope</location>
    </subcellularLocation>
</comment>